<dbReference type="PROSITE" id="PS00150">
    <property type="entry name" value="ACYLPHOSPHATASE_1"/>
    <property type="match status" value="1"/>
</dbReference>
<keyword evidence="9" id="KW-0378">Hydrolase</keyword>
<sequence length="770" mass="81382">MVGATAAQGSRLRVRLIVSGVVQGVGFRPFVYALARELGLSGQVTNTPAGVVVEVEGAPEPVRAFGRRIGTDAPPLAVVESVGCEEVPVRGGTAFVIRDSTGGTGRTLVSPDVALCNDCAAEQDDPADRRYRHPFVTCTNCGPRFTIITGLPYDRPATTMAGFPLCPDCAREYADPADRRFHAQPIACPACGPRLSFVRPGADPSYDESALAEAHRVLTDGEILAVKGIGGFHLVCDAGDPAAVAMLRKRKDRGDKPFAVMAADLETARQIAVIGPAEEASLTGHQRPIVLLRRTVCPAVAAEVAPGNPDLGVMLPYTPLHRLLFDQPGPTVLVMTSGNVSGEPIVIDDAEALDRLAPLADAWLGHDRPIHVPCDDSVVRVVDEVELPVRRSRGYAPFPVALPFPVRPVLAVGGDLKNTFAVADGRYAWLSAHVGDMDDLATLAAFERAEQHLEQLTGVRPEVLVTDKHPAYRSRQWAKLHAEGRPVVGVQHHHAHLASVLAEHGYDGEPVIGFAFDGTGYGDDGAVWGGEVLLADYDGFERYAHLAYVPLPGGDAGVRNPCRMALAHLHAAGVEWDPRLPAVQACTGEELDRLKLQLGRNLACAPTSSMGRLFDAVSSLAGVCHRAGYEAQAAIELEGLALGTPYGEAYVFRCAEGLIDPAPVLAAVVRDVVDGLPPGVIGARFHQGLVDAMVEIAGRVRAARGLSTVALSGGVFVNQLLLSASSRALDAAGFTVLRHRRVPPTDAGIALGQLAVAARVPVPKEEAACV</sequence>
<evidence type="ECO:0000256" key="2">
    <source>
        <dbReference type="ARBA" id="ARBA00008097"/>
    </source>
</evidence>
<evidence type="ECO:0000256" key="4">
    <source>
        <dbReference type="ARBA" id="ARBA00022723"/>
    </source>
</evidence>
<comment type="similarity">
    <text evidence="2 8">Belongs to the carbamoyltransferase HypF family.</text>
</comment>
<dbReference type="Gene3D" id="3.30.110.120">
    <property type="match status" value="1"/>
</dbReference>
<dbReference type="PROSITE" id="PS51163">
    <property type="entry name" value="YRDC"/>
    <property type="match status" value="1"/>
</dbReference>
<dbReference type="Gene3D" id="3.30.420.40">
    <property type="match status" value="1"/>
</dbReference>
<evidence type="ECO:0000259" key="10">
    <source>
        <dbReference type="PROSITE" id="PS51160"/>
    </source>
</evidence>
<dbReference type="Proteomes" id="UP001500363">
    <property type="component" value="Unassembled WGS sequence"/>
</dbReference>
<evidence type="ECO:0000259" key="11">
    <source>
        <dbReference type="PROSITE" id="PS51163"/>
    </source>
</evidence>
<comment type="catalytic activity">
    <reaction evidence="9">
        <text>an acyl phosphate + H2O = a carboxylate + phosphate + H(+)</text>
        <dbReference type="Rhea" id="RHEA:14965"/>
        <dbReference type="ChEBI" id="CHEBI:15377"/>
        <dbReference type="ChEBI" id="CHEBI:15378"/>
        <dbReference type="ChEBI" id="CHEBI:29067"/>
        <dbReference type="ChEBI" id="CHEBI:43474"/>
        <dbReference type="ChEBI" id="CHEBI:59918"/>
        <dbReference type="EC" id="3.6.1.7"/>
    </reaction>
</comment>
<dbReference type="InterPro" id="IPR017945">
    <property type="entry name" value="DHBP_synth_RibB-like_a/b_dom"/>
</dbReference>
<dbReference type="EMBL" id="BAAANC010000002">
    <property type="protein sequence ID" value="GAA1528960.1"/>
    <property type="molecule type" value="Genomic_DNA"/>
</dbReference>
<dbReference type="InterPro" id="IPR051060">
    <property type="entry name" value="Carbamoyltrans_HypF-like"/>
</dbReference>
<dbReference type="InterPro" id="IPR004421">
    <property type="entry name" value="Carbamoyltransferase_HypF"/>
</dbReference>
<comment type="catalytic activity">
    <reaction evidence="7">
        <text>C-terminal L-cysteinyl-[HypE protein] + carbamoyl phosphate + ATP + H2O = C-terminal S-carboxamide-L-cysteinyl-[HypE protein] + AMP + phosphate + diphosphate + H(+)</text>
        <dbReference type="Rhea" id="RHEA:55636"/>
        <dbReference type="Rhea" id="RHEA-COMP:14247"/>
        <dbReference type="Rhea" id="RHEA-COMP:14392"/>
        <dbReference type="ChEBI" id="CHEBI:15377"/>
        <dbReference type="ChEBI" id="CHEBI:15378"/>
        <dbReference type="ChEBI" id="CHEBI:30616"/>
        <dbReference type="ChEBI" id="CHEBI:33019"/>
        <dbReference type="ChEBI" id="CHEBI:43474"/>
        <dbReference type="ChEBI" id="CHEBI:58228"/>
        <dbReference type="ChEBI" id="CHEBI:76913"/>
        <dbReference type="ChEBI" id="CHEBI:139126"/>
        <dbReference type="ChEBI" id="CHEBI:456215"/>
    </reaction>
</comment>
<comment type="pathway">
    <text evidence="1">Protein modification; [NiFe] hydrogenase maturation.</text>
</comment>
<dbReference type="Gene3D" id="3.90.870.50">
    <property type="match status" value="1"/>
</dbReference>
<proteinExistence type="inferred from homology"/>
<evidence type="ECO:0000256" key="9">
    <source>
        <dbReference type="PROSITE-ProRule" id="PRU00520"/>
    </source>
</evidence>
<dbReference type="NCBIfam" id="TIGR00143">
    <property type="entry name" value="hypF"/>
    <property type="match status" value="1"/>
</dbReference>
<accession>A0ABP4LPR9</accession>
<dbReference type="InterPro" id="IPR055128">
    <property type="entry name" value="HypF_C_2"/>
</dbReference>
<evidence type="ECO:0000256" key="1">
    <source>
        <dbReference type="ARBA" id="ARBA00004711"/>
    </source>
</evidence>
<dbReference type="PANTHER" id="PTHR42959">
    <property type="entry name" value="CARBAMOYLTRANSFERASE"/>
    <property type="match status" value="1"/>
</dbReference>
<evidence type="ECO:0000256" key="7">
    <source>
        <dbReference type="ARBA" id="ARBA00048220"/>
    </source>
</evidence>
<feature type="active site" evidence="9">
    <location>
        <position position="46"/>
    </location>
</feature>
<dbReference type="RefSeq" id="WP_344175034.1">
    <property type="nucleotide sequence ID" value="NZ_BAAANC010000002.1"/>
</dbReference>
<dbReference type="InterPro" id="IPR011125">
    <property type="entry name" value="Znf_HypF"/>
</dbReference>
<dbReference type="InterPro" id="IPR001792">
    <property type="entry name" value="Acylphosphatase-like_dom"/>
</dbReference>
<dbReference type="Pfam" id="PF22521">
    <property type="entry name" value="HypF_C_2"/>
    <property type="match status" value="1"/>
</dbReference>
<gene>
    <name evidence="12" type="primary">hypF</name>
    <name evidence="12" type="ORF">GCM10009741_33510</name>
</gene>
<dbReference type="InterPro" id="IPR041440">
    <property type="entry name" value="HypF_C"/>
</dbReference>
<dbReference type="InterPro" id="IPR017968">
    <property type="entry name" value="Acylphosphatase_CS"/>
</dbReference>
<evidence type="ECO:0000256" key="3">
    <source>
        <dbReference type="ARBA" id="ARBA00022598"/>
    </source>
</evidence>
<keyword evidence="4" id="KW-0479">Metal-binding</keyword>
<dbReference type="Gene3D" id="3.30.420.360">
    <property type="match status" value="1"/>
</dbReference>
<dbReference type="PROSITE" id="PS51160">
    <property type="entry name" value="ACYLPHOSPHATASE_3"/>
    <property type="match status" value="1"/>
</dbReference>
<reference evidence="13" key="1">
    <citation type="journal article" date="2019" name="Int. J. Syst. Evol. Microbiol.">
        <title>The Global Catalogue of Microorganisms (GCM) 10K type strain sequencing project: providing services to taxonomists for standard genome sequencing and annotation.</title>
        <authorList>
            <consortium name="The Broad Institute Genomics Platform"/>
            <consortium name="The Broad Institute Genome Sequencing Center for Infectious Disease"/>
            <person name="Wu L."/>
            <person name="Ma J."/>
        </authorList>
    </citation>
    <scope>NUCLEOTIDE SEQUENCE [LARGE SCALE GENOMIC DNA]</scope>
    <source>
        <strain evidence="13">JCM 14303</strain>
    </source>
</reference>
<evidence type="ECO:0000313" key="12">
    <source>
        <dbReference type="EMBL" id="GAA1528960.1"/>
    </source>
</evidence>
<feature type="domain" description="Acylphosphatase-like" evidence="10">
    <location>
        <begin position="13"/>
        <end position="99"/>
    </location>
</feature>
<dbReference type="Pfam" id="PF00708">
    <property type="entry name" value="Acylphosphatase"/>
    <property type="match status" value="1"/>
</dbReference>
<dbReference type="Pfam" id="PF17788">
    <property type="entry name" value="HypF_C"/>
    <property type="match status" value="1"/>
</dbReference>
<evidence type="ECO:0000256" key="8">
    <source>
        <dbReference type="PIRNR" id="PIRNR006256"/>
    </source>
</evidence>
<dbReference type="EC" id="6.2.-.-" evidence="8"/>
<dbReference type="InterPro" id="IPR006070">
    <property type="entry name" value="Sua5-like_dom"/>
</dbReference>
<feature type="active site" evidence="9">
    <location>
        <position position="28"/>
    </location>
</feature>
<dbReference type="Pfam" id="PF07503">
    <property type="entry name" value="zf-HYPF"/>
    <property type="match status" value="2"/>
</dbReference>
<keyword evidence="5" id="KW-0863">Zinc-finger</keyword>
<evidence type="ECO:0000256" key="6">
    <source>
        <dbReference type="ARBA" id="ARBA00022833"/>
    </source>
</evidence>
<keyword evidence="13" id="KW-1185">Reference proteome</keyword>
<feature type="domain" description="YrdC-like" evidence="11">
    <location>
        <begin position="208"/>
        <end position="394"/>
    </location>
</feature>
<keyword evidence="6" id="KW-0862">Zinc</keyword>
<name>A0ABP4LPR9_9ACTN</name>
<evidence type="ECO:0000256" key="5">
    <source>
        <dbReference type="ARBA" id="ARBA00022771"/>
    </source>
</evidence>
<dbReference type="SUPFAM" id="SSF55821">
    <property type="entry name" value="YrdC/RibB"/>
    <property type="match status" value="1"/>
</dbReference>
<evidence type="ECO:0000313" key="13">
    <source>
        <dbReference type="Proteomes" id="UP001500363"/>
    </source>
</evidence>
<dbReference type="SUPFAM" id="SSF54975">
    <property type="entry name" value="Acylphosphatase/BLUF domain-like"/>
    <property type="match status" value="1"/>
</dbReference>
<dbReference type="Pfam" id="PF01300">
    <property type="entry name" value="Sua5_yciO_yrdC"/>
    <property type="match status" value="1"/>
</dbReference>
<dbReference type="PANTHER" id="PTHR42959:SF1">
    <property type="entry name" value="CARBAMOYLTRANSFERASE HYPF"/>
    <property type="match status" value="1"/>
</dbReference>
<comment type="caution">
    <text evidence="12">The sequence shown here is derived from an EMBL/GenBank/DDBJ whole genome shotgun (WGS) entry which is preliminary data.</text>
</comment>
<dbReference type="PIRSF" id="PIRSF006256">
    <property type="entry name" value="CMPcnvr_hdrg_mat"/>
    <property type="match status" value="1"/>
</dbReference>
<keyword evidence="3" id="KW-0436">Ligase</keyword>
<dbReference type="InterPro" id="IPR036046">
    <property type="entry name" value="Acylphosphatase-like_dom_sf"/>
</dbReference>
<organism evidence="12 13">
    <name type="scientific">Kribbella lupini</name>
    <dbReference type="NCBI Taxonomy" id="291602"/>
    <lineage>
        <taxon>Bacteria</taxon>
        <taxon>Bacillati</taxon>
        <taxon>Actinomycetota</taxon>
        <taxon>Actinomycetes</taxon>
        <taxon>Propionibacteriales</taxon>
        <taxon>Kribbellaceae</taxon>
        <taxon>Kribbella</taxon>
    </lineage>
</organism>
<protein>
    <recommendedName>
        <fullName evidence="8">Carbamoyltransferase</fullName>
        <ecNumber evidence="8">6.2.-.-</ecNumber>
    </recommendedName>
</protein>